<dbReference type="GO" id="GO:0003700">
    <property type="term" value="F:DNA-binding transcription factor activity"/>
    <property type="evidence" value="ECO:0007669"/>
    <property type="project" value="InterPro"/>
</dbReference>
<proteinExistence type="predicted"/>
<keyword evidence="9" id="KW-1185">Reference proteome</keyword>
<dbReference type="InterPro" id="IPR050913">
    <property type="entry name" value="AP2/ERF_ERF"/>
</dbReference>
<dbReference type="AlphaFoldDB" id="W9R5J7"/>
<comment type="subcellular location">
    <subcellularLocation>
        <location evidence="1">Nucleus</location>
    </subcellularLocation>
</comment>
<keyword evidence="4" id="KW-0804">Transcription</keyword>
<dbReference type="SMART" id="SM00380">
    <property type="entry name" value="AP2"/>
    <property type="match status" value="1"/>
</dbReference>
<gene>
    <name evidence="8" type="ORF">L484_011468</name>
</gene>
<dbReference type="InterPro" id="IPR036955">
    <property type="entry name" value="AP2/ERF_dom_sf"/>
</dbReference>
<evidence type="ECO:0000256" key="1">
    <source>
        <dbReference type="ARBA" id="ARBA00004123"/>
    </source>
</evidence>
<keyword evidence="5" id="KW-0539">Nucleus</keyword>
<evidence type="ECO:0000256" key="5">
    <source>
        <dbReference type="ARBA" id="ARBA00023242"/>
    </source>
</evidence>
<evidence type="ECO:0000256" key="4">
    <source>
        <dbReference type="ARBA" id="ARBA00023163"/>
    </source>
</evidence>
<dbReference type="eggNOG" id="ENOG502R7AV">
    <property type="taxonomic scope" value="Eukaryota"/>
</dbReference>
<dbReference type="CDD" id="cd00018">
    <property type="entry name" value="AP2"/>
    <property type="match status" value="1"/>
</dbReference>
<dbReference type="FunFam" id="3.30.730.10:FF:000001">
    <property type="entry name" value="Ethylene-responsive transcription factor 2"/>
    <property type="match status" value="1"/>
</dbReference>
<feature type="compositionally biased region" description="Low complexity" evidence="6">
    <location>
        <begin position="27"/>
        <end position="41"/>
    </location>
</feature>
<feature type="compositionally biased region" description="Basic residues" evidence="6">
    <location>
        <begin position="17"/>
        <end position="26"/>
    </location>
</feature>
<dbReference type="PRINTS" id="PR00367">
    <property type="entry name" value="ETHRSPELEMNT"/>
</dbReference>
<dbReference type="SUPFAM" id="SSF54171">
    <property type="entry name" value="DNA-binding domain"/>
    <property type="match status" value="1"/>
</dbReference>
<dbReference type="Proteomes" id="UP000030645">
    <property type="component" value="Unassembled WGS sequence"/>
</dbReference>
<dbReference type="GO" id="GO:0005634">
    <property type="term" value="C:nucleus"/>
    <property type="evidence" value="ECO:0007669"/>
    <property type="project" value="UniProtKB-SubCell"/>
</dbReference>
<evidence type="ECO:0000313" key="8">
    <source>
        <dbReference type="EMBL" id="EXB72466.1"/>
    </source>
</evidence>
<dbReference type="OrthoDB" id="777519at2759"/>
<name>W9R5J7_9ROSA</name>
<evidence type="ECO:0000256" key="2">
    <source>
        <dbReference type="ARBA" id="ARBA00023015"/>
    </source>
</evidence>
<dbReference type="KEGG" id="mnt:21394722"/>
<sequence>MEQSILCPIKYTEHRSVTKKVRKQSRKSLCSPSSSSSAEFSPAVPRVVRISVMDPYATDSSDDEEDEGEFIFSRQRVKRYVNEIKIETSCKPRIAAVNARKRPAVEAPAHRRPIKTTTTNGRKFRGVRQRPWGKWAAEIRDPARRVRLWLGTYDTAEEAAMVYDNAAIKLRGPDALTNFVTPFQKDQNPELPEENKASSASASVSGYDSGDESRNLSSPTSVLHFRTHSTEEAEAPQKPVEPLEAEVCQPLLLKAPKQVMIVEECQGETSIADDLGEYWPLDFPSFDDDVFKFESPESETLFEPSFLFDENDDVSAITSLPESVLKEDFSDMFLDSFETSSPPLPSAAWQGDDLFQDILFGSDPLVVL</sequence>
<dbReference type="InterPro" id="IPR001471">
    <property type="entry name" value="AP2/ERF_dom"/>
</dbReference>
<dbReference type="EMBL" id="KE344625">
    <property type="protein sequence ID" value="EXB72466.1"/>
    <property type="molecule type" value="Genomic_DNA"/>
</dbReference>
<accession>W9R5J7</accession>
<dbReference type="InterPro" id="IPR016177">
    <property type="entry name" value="DNA-bd_dom_sf"/>
</dbReference>
<evidence type="ECO:0000313" key="9">
    <source>
        <dbReference type="Proteomes" id="UP000030645"/>
    </source>
</evidence>
<dbReference type="STRING" id="981085.W9R5J7"/>
<evidence type="ECO:0000256" key="3">
    <source>
        <dbReference type="ARBA" id="ARBA00023125"/>
    </source>
</evidence>
<feature type="region of interest" description="Disordered" evidence="6">
    <location>
        <begin position="183"/>
        <end position="221"/>
    </location>
</feature>
<dbReference type="PANTHER" id="PTHR31194:SF202">
    <property type="entry name" value="ETHYLENE-RESPONSIVE TRANSCRIPTION FACTOR ERF070"/>
    <property type="match status" value="1"/>
</dbReference>
<protein>
    <submittedName>
        <fullName evidence="8">Ethylene-responsive transcription factor CRF4</fullName>
    </submittedName>
</protein>
<organism evidence="8 9">
    <name type="scientific">Morus notabilis</name>
    <dbReference type="NCBI Taxonomy" id="981085"/>
    <lineage>
        <taxon>Eukaryota</taxon>
        <taxon>Viridiplantae</taxon>
        <taxon>Streptophyta</taxon>
        <taxon>Embryophyta</taxon>
        <taxon>Tracheophyta</taxon>
        <taxon>Spermatophyta</taxon>
        <taxon>Magnoliopsida</taxon>
        <taxon>eudicotyledons</taxon>
        <taxon>Gunneridae</taxon>
        <taxon>Pentapetalae</taxon>
        <taxon>rosids</taxon>
        <taxon>fabids</taxon>
        <taxon>Rosales</taxon>
        <taxon>Moraceae</taxon>
        <taxon>Moreae</taxon>
        <taxon>Morus</taxon>
    </lineage>
</organism>
<dbReference type="GO" id="GO:0003677">
    <property type="term" value="F:DNA binding"/>
    <property type="evidence" value="ECO:0007669"/>
    <property type="project" value="UniProtKB-KW"/>
</dbReference>
<evidence type="ECO:0000256" key="6">
    <source>
        <dbReference type="SAM" id="MobiDB-lite"/>
    </source>
</evidence>
<feature type="domain" description="AP2/ERF" evidence="7">
    <location>
        <begin position="123"/>
        <end position="180"/>
    </location>
</feature>
<keyword evidence="3" id="KW-0238">DNA-binding</keyword>
<keyword evidence="2" id="KW-0805">Transcription regulation</keyword>
<dbReference type="PROSITE" id="PS51032">
    <property type="entry name" value="AP2_ERF"/>
    <property type="match status" value="1"/>
</dbReference>
<dbReference type="Pfam" id="PF00847">
    <property type="entry name" value="AP2"/>
    <property type="match status" value="1"/>
</dbReference>
<feature type="region of interest" description="Disordered" evidence="6">
    <location>
        <begin position="17"/>
        <end position="42"/>
    </location>
</feature>
<dbReference type="Gene3D" id="3.30.730.10">
    <property type="entry name" value="AP2/ERF domain"/>
    <property type="match status" value="1"/>
</dbReference>
<evidence type="ECO:0000259" key="7">
    <source>
        <dbReference type="PROSITE" id="PS51032"/>
    </source>
</evidence>
<reference evidence="9" key="1">
    <citation type="submission" date="2013-01" db="EMBL/GenBank/DDBJ databases">
        <title>Draft Genome Sequence of a Mulberry Tree, Morus notabilis C.K. Schneid.</title>
        <authorList>
            <person name="He N."/>
            <person name="Zhao S."/>
        </authorList>
    </citation>
    <scope>NUCLEOTIDE SEQUENCE</scope>
</reference>
<dbReference type="PANTHER" id="PTHR31194">
    <property type="entry name" value="SHN SHINE , DNA BINDING / TRANSCRIPTION FACTOR"/>
    <property type="match status" value="1"/>
</dbReference>